<reference evidence="1 2" key="1">
    <citation type="submission" date="2020-08" db="EMBL/GenBank/DDBJ databases">
        <title>Genomic Encyclopedia of Type Strains, Phase III (KMG-III): the genomes of soil and plant-associated and newly described type strains.</title>
        <authorList>
            <person name="Whitman W."/>
        </authorList>
    </citation>
    <scope>NUCLEOTIDE SEQUENCE [LARGE SCALE GENOMIC DNA]</scope>
    <source>
        <strain evidence="1 2">CECT 4113</strain>
    </source>
</reference>
<accession>A0A7W5G037</accession>
<protein>
    <submittedName>
        <fullName evidence="1">Uncharacterized protein</fullName>
    </submittedName>
</protein>
<gene>
    <name evidence="1" type="ORF">FHS26_003214</name>
</gene>
<keyword evidence="2" id="KW-1185">Reference proteome</keyword>
<proteinExistence type="predicted"/>
<name>A0A7W5G037_9HYPH</name>
<organism evidence="1 2">
    <name type="scientific">Rhizobium pisi</name>
    <dbReference type="NCBI Taxonomy" id="574561"/>
    <lineage>
        <taxon>Bacteria</taxon>
        <taxon>Pseudomonadati</taxon>
        <taxon>Pseudomonadota</taxon>
        <taxon>Alphaproteobacteria</taxon>
        <taxon>Hyphomicrobiales</taxon>
        <taxon>Rhizobiaceae</taxon>
        <taxon>Rhizobium/Agrobacterium group</taxon>
        <taxon>Rhizobium</taxon>
    </lineage>
</organism>
<sequence length="44" mass="4686">MAELTADGVSPIAEAALVRCSRSATATKMVSCSKVMMQSFEFTE</sequence>
<evidence type="ECO:0000313" key="2">
    <source>
        <dbReference type="Proteomes" id="UP000518315"/>
    </source>
</evidence>
<dbReference type="Proteomes" id="UP000518315">
    <property type="component" value="Unassembled WGS sequence"/>
</dbReference>
<dbReference type="AlphaFoldDB" id="A0A7W5G037"/>
<dbReference type="EMBL" id="JACHXH010000010">
    <property type="protein sequence ID" value="MBB3135469.1"/>
    <property type="molecule type" value="Genomic_DNA"/>
</dbReference>
<evidence type="ECO:0000313" key="1">
    <source>
        <dbReference type="EMBL" id="MBB3135469.1"/>
    </source>
</evidence>
<comment type="caution">
    <text evidence="1">The sequence shown here is derived from an EMBL/GenBank/DDBJ whole genome shotgun (WGS) entry which is preliminary data.</text>
</comment>